<comment type="similarity">
    <text evidence="8">Belongs to the tRNA nucleotidyltransferase/poly(A) polymerase family.</text>
</comment>
<dbReference type="InterPro" id="IPR006674">
    <property type="entry name" value="HD_domain"/>
</dbReference>
<evidence type="ECO:0000256" key="7">
    <source>
        <dbReference type="ARBA" id="ARBA00022842"/>
    </source>
</evidence>
<evidence type="ECO:0000256" key="8">
    <source>
        <dbReference type="RuleBase" id="RU003953"/>
    </source>
</evidence>
<keyword evidence="8" id="KW-0694">RNA-binding</keyword>
<dbReference type="Pfam" id="PF01743">
    <property type="entry name" value="PolyA_pol"/>
    <property type="match status" value="1"/>
</dbReference>
<dbReference type="AlphaFoldDB" id="A0A1F8GS91"/>
<dbReference type="InterPro" id="IPR006675">
    <property type="entry name" value="HDIG_dom"/>
</dbReference>
<keyword evidence="4" id="KW-0548">Nucleotidyltransferase</keyword>
<evidence type="ECO:0000256" key="4">
    <source>
        <dbReference type="ARBA" id="ARBA00022695"/>
    </source>
</evidence>
<gene>
    <name evidence="10" type="ORF">A3A33_04820</name>
</gene>
<dbReference type="InterPro" id="IPR002646">
    <property type="entry name" value="PolA_pol_head_dom"/>
</dbReference>
<proteinExistence type="inferred from homology"/>
<dbReference type="InterPro" id="IPR003607">
    <property type="entry name" value="HD/PDEase_dom"/>
</dbReference>
<dbReference type="InterPro" id="IPR050264">
    <property type="entry name" value="Bact_CCA-adding_enz_type3_sf"/>
</dbReference>
<dbReference type="InterPro" id="IPR032828">
    <property type="entry name" value="PolyA_RNA-bd"/>
</dbReference>
<dbReference type="GO" id="GO:0000166">
    <property type="term" value="F:nucleotide binding"/>
    <property type="evidence" value="ECO:0007669"/>
    <property type="project" value="UniProtKB-KW"/>
</dbReference>
<evidence type="ECO:0000256" key="3">
    <source>
        <dbReference type="ARBA" id="ARBA00022694"/>
    </source>
</evidence>
<dbReference type="GO" id="GO:0046872">
    <property type="term" value="F:metal ion binding"/>
    <property type="evidence" value="ECO:0007669"/>
    <property type="project" value="UniProtKB-KW"/>
</dbReference>
<evidence type="ECO:0000259" key="9">
    <source>
        <dbReference type="SMART" id="SM00471"/>
    </source>
</evidence>
<dbReference type="SUPFAM" id="SSF81301">
    <property type="entry name" value="Nucleotidyltransferase"/>
    <property type="match status" value="1"/>
</dbReference>
<evidence type="ECO:0000256" key="2">
    <source>
        <dbReference type="ARBA" id="ARBA00022679"/>
    </source>
</evidence>
<keyword evidence="2 8" id="KW-0808">Transferase</keyword>
<evidence type="ECO:0000313" key="11">
    <source>
        <dbReference type="Proteomes" id="UP000179047"/>
    </source>
</evidence>
<dbReference type="NCBIfam" id="TIGR00277">
    <property type="entry name" value="HDIG"/>
    <property type="match status" value="1"/>
</dbReference>
<dbReference type="GO" id="GO:0000049">
    <property type="term" value="F:tRNA binding"/>
    <property type="evidence" value="ECO:0007669"/>
    <property type="project" value="TreeGrafter"/>
</dbReference>
<accession>A0A1F8GS91</accession>
<dbReference type="PANTHER" id="PTHR46173">
    <property type="entry name" value="CCA TRNA NUCLEOTIDYLTRANSFERASE 1, MITOCHONDRIAL"/>
    <property type="match status" value="1"/>
</dbReference>
<dbReference type="InterPro" id="IPR043519">
    <property type="entry name" value="NT_sf"/>
</dbReference>
<dbReference type="CDD" id="cd05398">
    <property type="entry name" value="NT_ClassII-CCAase"/>
    <property type="match status" value="1"/>
</dbReference>
<dbReference type="CDD" id="cd00077">
    <property type="entry name" value="HDc"/>
    <property type="match status" value="1"/>
</dbReference>
<dbReference type="Proteomes" id="UP000179047">
    <property type="component" value="Unassembled WGS sequence"/>
</dbReference>
<protein>
    <recommendedName>
        <fullName evidence="9">HD/PDEase domain-containing protein</fullName>
    </recommendedName>
</protein>
<dbReference type="GO" id="GO:0016779">
    <property type="term" value="F:nucleotidyltransferase activity"/>
    <property type="evidence" value="ECO:0007669"/>
    <property type="project" value="UniProtKB-KW"/>
</dbReference>
<feature type="domain" description="HD/PDEase" evidence="9">
    <location>
        <begin position="264"/>
        <end position="397"/>
    </location>
</feature>
<reference evidence="10 11" key="1">
    <citation type="journal article" date="2016" name="Nat. Commun.">
        <title>Thousands of microbial genomes shed light on interconnected biogeochemical processes in an aquifer system.</title>
        <authorList>
            <person name="Anantharaman K."/>
            <person name="Brown C.T."/>
            <person name="Hug L.A."/>
            <person name="Sharon I."/>
            <person name="Castelle C.J."/>
            <person name="Probst A.J."/>
            <person name="Thomas B.C."/>
            <person name="Singh A."/>
            <person name="Wilkins M.J."/>
            <person name="Karaoz U."/>
            <person name="Brodie E.L."/>
            <person name="Williams K.H."/>
            <person name="Hubbard S.S."/>
            <person name="Banfield J.F."/>
        </authorList>
    </citation>
    <scope>NUCLEOTIDE SEQUENCE [LARGE SCALE GENOMIC DNA]</scope>
</reference>
<comment type="caution">
    <text evidence="10">The sequence shown here is derived from an EMBL/GenBank/DDBJ whole genome shotgun (WGS) entry which is preliminary data.</text>
</comment>
<dbReference type="Pfam" id="PF12627">
    <property type="entry name" value="PolyA_pol_RNAbd"/>
    <property type="match status" value="1"/>
</dbReference>
<evidence type="ECO:0000313" key="10">
    <source>
        <dbReference type="EMBL" id="OGN27516.1"/>
    </source>
</evidence>
<dbReference type="GO" id="GO:0008033">
    <property type="term" value="P:tRNA processing"/>
    <property type="evidence" value="ECO:0007669"/>
    <property type="project" value="UniProtKB-KW"/>
</dbReference>
<dbReference type="SMART" id="SM00471">
    <property type="entry name" value="HDc"/>
    <property type="match status" value="1"/>
</dbReference>
<dbReference type="EMBL" id="MGKP01000029">
    <property type="protein sequence ID" value="OGN27516.1"/>
    <property type="molecule type" value="Genomic_DNA"/>
</dbReference>
<comment type="cofactor">
    <cofactor evidence="1">
        <name>Mg(2+)</name>
        <dbReference type="ChEBI" id="CHEBI:18420"/>
    </cofactor>
</comment>
<keyword evidence="3" id="KW-0819">tRNA processing</keyword>
<keyword evidence="7" id="KW-0460">Magnesium</keyword>
<dbReference type="STRING" id="1802701.A3A33_04820"/>
<dbReference type="Pfam" id="PF01966">
    <property type="entry name" value="HD"/>
    <property type="match status" value="1"/>
</dbReference>
<dbReference type="Gene3D" id="1.10.3090.10">
    <property type="entry name" value="cca-adding enzyme, domain 2"/>
    <property type="match status" value="1"/>
</dbReference>
<evidence type="ECO:0000256" key="5">
    <source>
        <dbReference type="ARBA" id="ARBA00022723"/>
    </source>
</evidence>
<sequence>MKIPQEVQSVIEKLTKAGYEAYIVGGCVRDLLMDKAPKDWDVTTNAKPEEIQKIFSSPEGETPTESVGAGYHSFYENTFGTVGVVTGSEDPTLAVIEVTTYRTEAGYSDKRHPDEVKFSDKLEHDLERRDFTMNSIAMGFDSPDATRYTLHDPFGGQQDIERKLIRAVGDPEARFNEDALRMMRAVRFAATLGFKIEEKTHAAITKLDAHLDHISAERIHDELLKLIGGDHAAEGIELLRETGLLKHVLSDLLEGVGITQNLHHIYTVWEHNVRALAYTAEKKYPIEVRLAALLHDVGKPRSKRGEGHNSTFYGHDVIGARMAVKALERLKFSREMTDKISKLVRYHMFYYLPDEVTESSVRRLVANIGKENVEDLLKVREADRIGSGTPKAIPYKLRHLKFMIDKVARDPISPKMLKVNGNDIMMLLKIEPGPKVGMIMNALMEEVLEDPAKNSKEYLEARSKELATLSEADLKQLSQQGKEKTAELESEEIEQIKQKHFVK</sequence>
<evidence type="ECO:0000256" key="1">
    <source>
        <dbReference type="ARBA" id="ARBA00001946"/>
    </source>
</evidence>
<keyword evidence="5" id="KW-0479">Metal-binding</keyword>
<dbReference type="Gene3D" id="3.30.460.10">
    <property type="entry name" value="Beta Polymerase, domain 2"/>
    <property type="match status" value="1"/>
</dbReference>
<dbReference type="PANTHER" id="PTHR46173:SF1">
    <property type="entry name" value="CCA TRNA NUCLEOTIDYLTRANSFERASE 1, MITOCHONDRIAL"/>
    <property type="match status" value="1"/>
</dbReference>
<dbReference type="SUPFAM" id="SSF81891">
    <property type="entry name" value="Poly A polymerase C-terminal region-like"/>
    <property type="match status" value="1"/>
</dbReference>
<dbReference type="Gene3D" id="1.10.246.80">
    <property type="match status" value="1"/>
</dbReference>
<name>A0A1F8GS91_9BACT</name>
<keyword evidence="6" id="KW-0547">Nucleotide-binding</keyword>
<organism evidence="10 11">
    <name type="scientific">Candidatus Yanofskybacteria bacterium RIFCSPLOWO2_01_FULL_49_25</name>
    <dbReference type="NCBI Taxonomy" id="1802701"/>
    <lineage>
        <taxon>Bacteria</taxon>
        <taxon>Candidatus Yanofskyibacteriota</taxon>
    </lineage>
</organism>
<evidence type="ECO:0000256" key="6">
    <source>
        <dbReference type="ARBA" id="ARBA00022741"/>
    </source>
</evidence>